<dbReference type="InterPro" id="IPR037401">
    <property type="entry name" value="SnoaL-like"/>
</dbReference>
<reference evidence="2 3" key="1">
    <citation type="submission" date="2016-10" db="EMBL/GenBank/DDBJ databases">
        <authorList>
            <person name="de Groot N.N."/>
        </authorList>
    </citation>
    <scope>NUCLEOTIDE SEQUENCE [LARGE SCALE GENOMIC DNA]</scope>
    <source>
        <strain evidence="2 3">GAS522</strain>
    </source>
</reference>
<evidence type="ECO:0000259" key="1">
    <source>
        <dbReference type="Pfam" id="PF12680"/>
    </source>
</evidence>
<dbReference type="AlphaFoldDB" id="A0A1M7CGB4"/>
<feature type="domain" description="SnoaL-like" evidence="1">
    <location>
        <begin position="33"/>
        <end position="125"/>
    </location>
</feature>
<dbReference type="SUPFAM" id="SSF54427">
    <property type="entry name" value="NTF2-like"/>
    <property type="match status" value="1"/>
</dbReference>
<name>A0A1M7CGB4_9BRAD</name>
<organism evidence="2 3">
    <name type="scientific">Bradyrhizobium lablabi</name>
    <dbReference type="NCBI Taxonomy" id="722472"/>
    <lineage>
        <taxon>Bacteria</taxon>
        <taxon>Pseudomonadati</taxon>
        <taxon>Pseudomonadota</taxon>
        <taxon>Alphaproteobacteria</taxon>
        <taxon>Hyphomicrobiales</taxon>
        <taxon>Nitrobacteraceae</taxon>
        <taxon>Bradyrhizobium</taxon>
    </lineage>
</organism>
<dbReference type="Gene3D" id="3.10.450.50">
    <property type="match status" value="1"/>
</dbReference>
<gene>
    <name evidence="2" type="ORF">SAMN05444171_4843</name>
</gene>
<evidence type="ECO:0000313" key="3">
    <source>
        <dbReference type="Proteomes" id="UP000183208"/>
    </source>
</evidence>
<dbReference type="EMBL" id="FNTI01000001">
    <property type="protein sequence ID" value="SED69518.1"/>
    <property type="molecule type" value="Genomic_DNA"/>
</dbReference>
<sequence>MRDPAYAAFSALDPFFDIVRQGLAGLIDGDHYFDTIAPDAVFEFRYRFPGYPTKVVGREALMALYAGYGEGMALHGADALVVNISQTPGVVILECEVQGNAVGSGKLYENRFISVVTIEDRKIVGWRDYMDSLAAMSSLT</sequence>
<accession>A0A1M7CGB4</accession>
<dbReference type="Proteomes" id="UP000183208">
    <property type="component" value="Unassembled WGS sequence"/>
</dbReference>
<dbReference type="RefSeq" id="WP_074824383.1">
    <property type="nucleotide sequence ID" value="NZ_FNTI01000001.1"/>
</dbReference>
<keyword evidence="2" id="KW-0413">Isomerase</keyword>
<protein>
    <submittedName>
        <fullName evidence="2">Ketosteroid isomerase-related protein</fullName>
    </submittedName>
</protein>
<dbReference type="GO" id="GO:0016853">
    <property type="term" value="F:isomerase activity"/>
    <property type="evidence" value="ECO:0007669"/>
    <property type="project" value="UniProtKB-KW"/>
</dbReference>
<dbReference type="OrthoDB" id="7061942at2"/>
<dbReference type="Pfam" id="PF12680">
    <property type="entry name" value="SnoaL_2"/>
    <property type="match status" value="1"/>
</dbReference>
<evidence type="ECO:0000313" key="2">
    <source>
        <dbReference type="EMBL" id="SED69518.1"/>
    </source>
</evidence>
<proteinExistence type="predicted"/>
<dbReference type="InterPro" id="IPR032710">
    <property type="entry name" value="NTF2-like_dom_sf"/>
</dbReference>